<dbReference type="AlphaFoldDB" id="L8GVW7"/>
<dbReference type="EMBL" id="KB007974">
    <property type="protein sequence ID" value="ELR17135.1"/>
    <property type="molecule type" value="Genomic_DNA"/>
</dbReference>
<dbReference type="GeneID" id="14918354"/>
<dbReference type="Proteomes" id="UP000011083">
    <property type="component" value="Unassembled WGS sequence"/>
</dbReference>
<reference evidence="1 2" key="1">
    <citation type="journal article" date="2013" name="Genome Biol.">
        <title>Genome of Acanthamoeba castellanii highlights extensive lateral gene transfer and early evolution of tyrosine kinase signaling.</title>
        <authorList>
            <person name="Clarke M."/>
            <person name="Lohan A.J."/>
            <person name="Liu B."/>
            <person name="Lagkouvardos I."/>
            <person name="Roy S."/>
            <person name="Zafar N."/>
            <person name="Bertelli C."/>
            <person name="Schilde C."/>
            <person name="Kianianmomeni A."/>
            <person name="Burglin T.R."/>
            <person name="Frech C."/>
            <person name="Turcotte B."/>
            <person name="Kopec K.O."/>
            <person name="Synnott J.M."/>
            <person name="Choo C."/>
            <person name="Paponov I."/>
            <person name="Finkler A."/>
            <person name="Soon Heng Tan C."/>
            <person name="Hutchins A.P."/>
            <person name="Weinmeier T."/>
            <person name="Rattei T."/>
            <person name="Chu J.S."/>
            <person name="Gimenez G."/>
            <person name="Irimia M."/>
            <person name="Rigden D.J."/>
            <person name="Fitzpatrick D.A."/>
            <person name="Lorenzo-Morales J."/>
            <person name="Bateman A."/>
            <person name="Chiu C.H."/>
            <person name="Tang P."/>
            <person name="Hegemann P."/>
            <person name="Fromm H."/>
            <person name="Raoult D."/>
            <person name="Greub G."/>
            <person name="Miranda-Saavedra D."/>
            <person name="Chen N."/>
            <person name="Nash P."/>
            <person name="Ginger M.L."/>
            <person name="Horn M."/>
            <person name="Schaap P."/>
            <person name="Caler L."/>
            <person name="Loftus B."/>
        </authorList>
    </citation>
    <scope>NUCLEOTIDE SEQUENCE [LARGE SCALE GENOMIC DNA]</scope>
    <source>
        <strain evidence="1 2">Neff</strain>
    </source>
</reference>
<gene>
    <name evidence="1" type="ORF">ACA1_057910</name>
</gene>
<dbReference type="KEGG" id="acan:ACA1_057910"/>
<dbReference type="RefSeq" id="XP_004339148.1">
    <property type="nucleotide sequence ID" value="XM_004339100.1"/>
</dbReference>
<sequence length="134" mass="15104">MSNFSIMDTLLTGRTSMDTTAQASTWITMYTNMYGCHAPNSTSIYMPMIMTKDHLYQKYSDALNAHHFTQAKLLSLTHFCKMFKGEHMHIKFPQFCVLRQCNICASTNDTLTNQIMSTREQAAEAAEAGSPQAC</sequence>
<proteinExistence type="predicted"/>
<name>L8GVW7_ACACF</name>
<keyword evidence="2" id="KW-1185">Reference proteome</keyword>
<protein>
    <submittedName>
        <fullName evidence="1">Uncharacterized protein</fullName>
    </submittedName>
</protein>
<accession>L8GVW7</accession>
<organism evidence="1 2">
    <name type="scientific">Acanthamoeba castellanii (strain ATCC 30010 / Neff)</name>
    <dbReference type="NCBI Taxonomy" id="1257118"/>
    <lineage>
        <taxon>Eukaryota</taxon>
        <taxon>Amoebozoa</taxon>
        <taxon>Discosea</taxon>
        <taxon>Longamoebia</taxon>
        <taxon>Centramoebida</taxon>
        <taxon>Acanthamoebidae</taxon>
        <taxon>Acanthamoeba</taxon>
    </lineage>
</organism>
<dbReference type="VEuPathDB" id="AmoebaDB:ACA1_057910"/>
<evidence type="ECO:0000313" key="2">
    <source>
        <dbReference type="Proteomes" id="UP000011083"/>
    </source>
</evidence>
<evidence type="ECO:0000313" key="1">
    <source>
        <dbReference type="EMBL" id="ELR17135.1"/>
    </source>
</evidence>